<proteinExistence type="predicted"/>
<feature type="signal peptide" evidence="1">
    <location>
        <begin position="1"/>
        <end position="16"/>
    </location>
</feature>
<evidence type="ECO:0000313" key="2">
    <source>
        <dbReference type="EMBL" id="CAI2385808.1"/>
    </source>
</evidence>
<evidence type="ECO:0000256" key="1">
    <source>
        <dbReference type="SAM" id="SignalP"/>
    </source>
</evidence>
<accession>A0AAD2DAQ3</accession>
<protein>
    <submittedName>
        <fullName evidence="2">Uncharacterized protein</fullName>
    </submittedName>
</protein>
<dbReference type="EMBL" id="CAMPGE010028271">
    <property type="protein sequence ID" value="CAI2385808.1"/>
    <property type="molecule type" value="Genomic_DNA"/>
</dbReference>
<feature type="chain" id="PRO_5042207223" evidence="1">
    <location>
        <begin position="17"/>
        <end position="82"/>
    </location>
</feature>
<keyword evidence="1" id="KW-0732">Signal</keyword>
<gene>
    <name evidence="2" type="ORF">ECRASSUSDP1_LOCUS27395</name>
</gene>
<dbReference type="AlphaFoldDB" id="A0AAD2DAQ3"/>
<name>A0AAD2DAQ3_EUPCR</name>
<organism evidence="2 3">
    <name type="scientific">Euplotes crassus</name>
    <dbReference type="NCBI Taxonomy" id="5936"/>
    <lineage>
        <taxon>Eukaryota</taxon>
        <taxon>Sar</taxon>
        <taxon>Alveolata</taxon>
        <taxon>Ciliophora</taxon>
        <taxon>Intramacronucleata</taxon>
        <taxon>Spirotrichea</taxon>
        <taxon>Hypotrichia</taxon>
        <taxon>Euplotida</taxon>
        <taxon>Euplotidae</taxon>
        <taxon>Moneuplotes</taxon>
    </lineage>
</organism>
<dbReference type="Proteomes" id="UP001295684">
    <property type="component" value="Unassembled WGS sequence"/>
</dbReference>
<reference evidence="2" key="1">
    <citation type="submission" date="2023-07" db="EMBL/GenBank/DDBJ databases">
        <authorList>
            <consortium name="AG Swart"/>
            <person name="Singh M."/>
            <person name="Singh A."/>
            <person name="Seah K."/>
            <person name="Emmerich C."/>
        </authorList>
    </citation>
    <scope>NUCLEOTIDE SEQUENCE</scope>
    <source>
        <strain evidence="2">DP1</strain>
    </source>
</reference>
<comment type="caution">
    <text evidence="2">The sequence shown here is derived from an EMBL/GenBank/DDBJ whole genome shotgun (WGS) entry which is preliminary data.</text>
</comment>
<evidence type="ECO:0000313" key="3">
    <source>
        <dbReference type="Proteomes" id="UP001295684"/>
    </source>
</evidence>
<sequence length="82" mass="9504">MLWMILLDLKTFLVEGMILHSVIFEGANLVYIFEVPEFLESFSGGIQSENISDALEVVNDVVLVFKYFQCSFHFINLLYFCI</sequence>
<keyword evidence="3" id="KW-1185">Reference proteome</keyword>